<reference evidence="8 9" key="1">
    <citation type="submission" date="2019-04" db="EMBL/GenBank/DDBJ databases">
        <title>Phreatobacter aquaticus sp. nov.</title>
        <authorList>
            <person name="Choi A."/>
        </authorList>
    </citation>
    <scope>NUCLEOTIDE SEQUENCE [LARGE SCALE GENOMIC DNA]</scope>
    <source>
        <strain evidence="8 9">KCTC 52518</strain>
    </source>
</reference>
<evidence type="ECO:0000256" key="4">
    <source>
        <dbReference type="ARBA" id="ARBA00022989"/>
    </source>
</evidence>
<dbReference type="PROSITE" id="PS50850">
    <property type="entry name" value="MFS"/>
    <property type="match status" value="1"/>
</dbReference>
<protein>
    <submittedName>
        <fullName evidence="8">MFS transporter</fullName>
    </submittedName>
</protein>
<accession>A0A4D7B536</accession>
<dbReference type="InterPro" id="IPR011701">
    <property type="entry name" value="MFS"/>
</dbReference>
<gene>
    <name evidence="8" type="ORF">E8M01_11570</name>
</gene>
<feature type="transmembrane region" description="Helical" evidence="6">
    <location>
        <begin position="137"/>
        <end position="160"/>
    </location>
</feature>
<sequence>MDQGKQADNAWRVLILLFLANLFNFFDRAVPAIVIEPIRHEWGLSDFQLGLITAAFTIVYALAGLPLGRMADTASRKKIMAWGLVAWSGFTGLTGIAWNFWSFLIMRIGVGVGEASYAPAANALIGDLFPSDRRSRAIGIFMLGLPVGLILAFFTVGAMVKAFDSWRAPFFIAMIPGLILAVFMLFIREPARGAAETSKVSQAAISQPIRKVLSIPTMWWIILAGIASNFSAYSVSSFMVPVLQRYFGLPLEKAAVTTGIIVGVTGLVGLTLGGWIADRMHQKSEMRRLLFGAVSLLVAAVATWYALRLDSSQVVLFTAIFSLGWLLQYTYYTCVYPALQDIVEPRLRATAVAVFFAAFYLLGGAFGPVVVGLLSDHYAQAAMTAAGASAMTEQFKAVGLHGAMSLVPVSLFVTALMMFLAARRFPVDAKAMRDGMATSGPLVTGAAPAH</sequence>
<dbReference type="GO" id="GO:0022857">
    <property type="term" value="F:transmembrane transporter activity"/>
    <property type="evidence" value="ECO:0007669"/>
    <property type="project" value="InterPro"/>
</dbReference>
<feature type="transmembrane region" description="Helical" evidence="6">
    <location>
        <begin position="289"/>
        <end position="307"/>
    </location>
</feature>
<keyword evidence="2" id="KW-0813">Transport</keyword>
<feature type="transmembrane region" description="Helical" evidence="6">
    <location>
        <begin position="313"/>
        <end position="339"/>
    </location>
</feature>
<feature type="transmembrane region" description="Helical" evidence="6">
    <location>
        <begin position="104"/>
        <end position="125"/>
    </location>
</feature>
<keyword evidence="5 6" id="KW-0472">Membrane</keyword>
<evidence type="ECO:0000313" key="9">
    <source>
        <dbReference type="Proteomes" id="UP000298781"/>
    </source>
</evidence>
<dbReference type="InterPro" id="IPR036259">
    <property type="entry name" value="MFS_trans_sf"/>
</dbReference>
<evidence type="ECO:0000256" key="1">
    <source>
        <dbReference type="ARBA" id="ARBA00004141"/>
    </source>
</evidence>
<dbReference type="SUPFAM" id="SSF103473">
    <property type="entry name" value="MFS general substrate transporter"/>
    <property type="match status" value="1"/>
</dbReference>
<dbReference type="KEGG" id="pstg:E8M01_11570"/>
<dbReference type="RefSeq" id="WP_136960257.1">
    <property type="nucleotide sequence ID" value="NZ_CP039690.1"/>
</dbReference>
<keyword evidence="9" id="KW-1185">Reference proteome</keyword>
<dbReference type="InterPro" id="IPR044770">
    <property type="entry name" value="MFS_spinster-like"/>
</dbReference>
<evidence type="ECO:0000256" key="5">
    <source>
        <dbReference type="ARBA" id="ARBA00023136"/>
    </source>
</evidence>
<feature type="transmembrane region" description="Helical" evidence="6">
    <location>
        <begin position="351"/>
        <end position="374"/>
    </location>
</feature>
<keyword evidence="3 6" id="KW-0812">Transmembrane</keyword>
<evidence type="ECO:0000259" key="7">
    <source>
        <dbReference type="PROSITE" id="PS50850"/>
    </source>
</evidence>
<dbReference type="Proteomes" id="UP000298781">
    <property type="component" value="Chromosome"/>
</dbReference>
<feature type="transmembrane region" description="Helical" evidence="6">
    <location>
        <begin position="400"/>
        <end position="422"/>
    </location>
</feature>
<dbReference type="EMBL" id="CP039690">
    <property type="protein sequence ID" value="QCI64806.1"/>
    <property type="molecule type" value="Genomic_DNA"/>
</dbReference>
<feature type="transmembrane region" description="Helical" evidence="6">
    <location>
        <begin position="255"/>
        <end position="277"/>
    </location>
</feature>
<evidence type="ECO:0000256" key="2">
    <source>
        <dbReference type="ARBA" id="ARBA00022448"/>
    </source>
</evidence>
<dbReference type="GO" id="GO:0016020">
    <property type="term" value="C:membrane"/>
    <property type="evidence" value="ECO:0007669"/>
    <property type="project" value="UniProtKB-SubCell"/>
</dbReference>
<feature type="transmembrane region" description="Helical" evidence="6">
    <location>
        <begin position="79"/>
        <end position="98"/>
    </location>
</feature>
<dbReference type="PANTHER" id="PTHR23505">
    <property type="entry name" value="SPINSTER"/>
    <property type="match status" value="1"/>
</dbReference>
<comment type="subcellular location">
    <subcellularLocation>
        <location evidence="1">Membrane</location>
        <topology evidence="1">Multi-pass membrane protein</topology>
    </subcellularLocation>
</comment>
<feature type="transmembrane region" description="Helical" evidence="6">
    <location>
        <begin position="219"/>
        <end position="243"/>
    </location>
</feature>
<dbReference type="OrthoDB" id="7442224at2"/>
<feature type="transmembrane region" description="Helical" evidence="6">
    <location>
        <begin position="166"/>
        <end position="187"/>
    </location>
</feature>
<feature type="transmembrane region" description="Helical" evidence="6">
    <location>
        <begin position="47"/>
        <end position="67"/>
    </location>
</feature>
<feature type="transmembrane region" description="Helical" evidence="6">
    <location>
        <begin position="12"/>
        <end position="35"/>
    </location>
</feature>
<dbReference type="PANTHER" id="PTHR23505:SF79">
    <property type="entry name" value="PROTEIN SPINSTER"/>
    <property type="match status" value="1"/>
</dbReference>
<keyword evidence="4 6" id="KW-1133">Transmembrane helix</keyword>
<dbReference type="InterPro" id="IPR020846">
    <property type="entry name" value="MFS_dom"/>
</dbReference>
<dbReference type="CDD" id="cd17328">
    <property type="entry name" value="MFS_spinster_like"/>
    <property type="match status" value="1"/>
</dbReference>
<name>A0A4D7B536_9HYPH</name>
<dbReference type="Gene3D" id="1.20.1250.20">
    <property type="entry name" value="MFS general substrate transporter like domains"/>
    <property type="match status" value="1"/>
</dbReference>
<proteinExistence type="predicted"/>
<dbReference type="Pfam" id="PF07690">
    <property type="entry name" value="MFS_1"/>
    <property type="match status" value="1"/>
</dbReference>
<evidence type="ECO:0000256" key="3">
    <source>
        <dbReference type="ARBA" id="ARBA00022692"/>
    </source>
</evidence>
<evidence type="ECO:0000313" key="8">
    <source>
        <dbReference type="EMBL" id="QCI64806.1"/>
    </source>
</evidence>
<dbReference type="AlphaFoldDB" id="A0A4D7B536"/>
<feature type="domain" description="Major facilitator superfamily (MFS) profile" evidence="7">
    <location>
        <begin position="13"/>
        <end position="426"/>
    </location>
</feature>
<organism evidence="8 9">
    <name type="scientific">Phreatobacter stygius</name>
    <dbReference type="NCBI Taxonomy" id="1940610"/>
    <lineage>
        <taxon>Bacteria</taxon>
        <taxon>Pseudomonadati</taxon>
        <taxon>Pseudomonadota</taxon>
        <taxon>Alphaproteobacteria</taxon>
        <taxon>Hyphomicrobiales</taxon>
        <taxon>Phreatobacteraceae</taxon>
        <taxon>Phreatobacter</taxon>
    </lineage>
</organism>
<evidence type="ECO:0000256" key="6">
    <source>
        <dbReference type="SAM" id="Phobius"/>
    </source>
</evidence>